<feature type="transmembrane region" description="Helical" evidence="1">
    <location>
        <begin position="76"/>
        <end position="109"/>
    </location>
</feature>
<gene>
    <name evidence="2" type="ORF">EDC37_1299</name>
</gene>
<evidence type="ECO:0000313" key="2">
    <source>
        <dbReference type="EMBL" id="TCS75625.1"/>
    </source>
</evidence>
<dbReference type="EMBL" id="SMAA01000029">
    <property type="protein sequence ID" value="TCS75625.1"/>
    <property type="molecule type" value="Genomic_DNA"/>
</dbReference>
<evidence type="ECO:0000256" key="1">
    <source>
        <dbReference type="SAM" id="Phobius"/>
    </source>
</evidence>
<keyword evidence="1" id="KW-1133">Transmembrane helix</keyword>
<dbReference type="Proteomes" id="UP000295188">
    <property type="component" value="Unassembled WGS sequence"/>
</dbReference>
<comment type="caution">
    <text evidence="2">The sequence shown here is derived from an EMBL/GenBank/DDBJ whole genome shotgun (WGS) entry which is preliminary data.</text>
</comment>
<name>A0A4R3K1P3_9FIRM</name>
<accession>A0A4R3K1P3</accession>
<keyword evidence="3" id="KW-1185">Reference proteome</keyword>
<reference evidence="2 3" key="1">
    <citation type="submission" date="2019-03" db="EMBL/GenBank/DDBJ databases">
        <title>Genomic Encyclopedia of Type Strains, Phase IV (KMG-IV): sequencing the most valuable type-strain genomes for metagenomic binning, comparative biology and taxonomic classification.</title>
        <authorList>
            <person name="Goeker M."/>
        </authorList>
    </citation>
    <scope>NUCLEOTIDE SEQUENCE [LARGE SCALE GENOMIC DNA]</scope>
    <source>
        <strain evidence="2 3">DSM 20467</strain>
    </source>
</reference>
<evidence type="ECO:0000313" key="3">
    <source>
        <dbReference type="Proteomes" id="UP000295188"/>
    </source>
</evidence>
<keyword evidence="1" id="KW-0812">Transmembrane</keyword>
<proteinExistence type="predicted"/>
<organism evidence="2 3">
    <name type="scientific">Pectinatus cerevisiiphilus</name>
    <dbReference type="NCBI Taxonomy" id="86956"/>
    <lineage>
        <taxon>Bacteria</taxon>
        <taxon>Bacillati</taxon>
        <taxon>Bacillota</taxon>
        <taxon>Negativicutes</taxon>
        <taxon>Selenomonadales</taxon>
        <taxon>Selenomonadaceae</taxon>
        <taxon>Pectinatus</taxon>
    </lineage>
</organism>
<sequence length="114" mass="12931">MICQKCNKEIGNNRFCPYCGQDNSISVMSEQEKDDYGGVTIEEKNNRIHGSYTRPERQYSSVFRFKGGSSWLSRIIWGLVILAVAAFVVFVALPFISIAFLSVLVIWAVFKLLN</sequence>
<dbReference type="RefSeq" id="WP_132551630.1">
    <property type="nucleotide sequence ID" value="NZ_SMAA01000029.1"/>
</dbReference>
<dbReference type="OrthoDB" id="1666612at2"/>
<protein>
    <submittedName>
        <fullName evidence="2">Uncharacterized protein</fullName>
    </submittedName>
</protein>
<keyword evidence="1" id="KW-0472">Membrane</keyword>
<dbReference type="AlphaFoldDB" id="A0A4R3K1P3"/>